<keyword evidence="4" id="KW-0732">Signal</keyword>
<comment type="similarity">
    <text evidence="1">Belongs to the palmitoyl-protein thioesterase family.</text>
</comment>
<comment type="catalytic activity">
    <reaction evidence="9">
        <text>S-hexadecanoyl-L-cysteinyl-[protein] + H2O = L-cysteinyl-[protein] + hexadecanoate + H(+)</text>
        <dbReference type="Rhea" id="RHEA:19233"/>
        <dbReference type="Rhea" id="RHEA-COMP:10131"/>
        <dbReference type="Rhea" id="RHEA-COMP:11032"/>
        <dbReference type="ChEBI" id="CHEBI:7896"/>
        <dbReference type="ChEBI" id="CHEBI:15377"/>
        <dbReference type="ChEBI" id="CHEBI:15378"/>
        <dbReference type="ChEBI" id="CHEBI:29950"/>
        <dbReference type="ChEBI" id="CHEBI:74151"/>
        <dbReference type="EC" id="3.1.2.22"/>
    </reaction>
    <physiologicalReaction direction="left-to-right" evidence="9">
        <dbReference type="Rhea" id="RHEA:19234"/>
    </physiologicalReaction>
</comment>
<accession>A0A5S6QK09</accession>
<evidence type="ECO:0000256" key="5">
    <source>
        <dbReference type="ARBA" id="ARBA00022801"/>
    </source>
</evidence>
<proteinExistence type="inferred from homology"/>
<sequence>MWHGMGDTCCNPRSMYALKTAIEQEIPGVYVLSLSFGENPAKDMEASYFANVNEQVASVCRLLGEDERFSGGYHAIGVSQGSQFLRAVAQRCGKPRMRNLVSIGGQHQGVFGIPHCNGSRICHVVRHLLNIGAYMPVIQENIVQAQYWHDPLNEVTYKKRSIFIADINNEKEVNETYVSNLSQLENFVMVKFNRDTMVVPAESSWFGFFAPGQDERVLPLEETVLYKEDRLGLKKLMENKRRNSAQIYSRLIGNDIRECIGCTDTT</sequence>
<name>A0A5S6QK09_TRIMR</name>
<dbReference type="PRINTS" id="PR00414">
    <property type="entry name" value="PPTHIESTRASE"/>
</dbReference>
<dbReference type="InterPro" id="IPR002472">
    <property type="entry name" value="Palm_thioest"/>
</dbReference>
<evidence type="ECO:0000313" key="11">
    <source>
        <dbReference type="WBParaSite" id="TMUE_2000007520.1"/>
    </source>
</evidence>
<dbReference type="SUPFAM" id="SSF53474">
    <property type="entry name" value="alpha/beta-Hydrolases"/>
    <property type="match status" value="1"/>
</dbReference>
<dbReference type="Gene3D" id="3.40.50.1820">
    <property type="entry name" value="alpha/beta hydrolase"/>
    <property type="match status" value="1"/>
</dbReference>
<evidence type="ECO:0000256" key="2">
    <source>
        <dbReference type="ARBA" id="ARBA00012423"/>
    </source>
</evidence>
<dbReference type="PANTHER" id="PTHR11247:SF8">
    <property type="entry name" value="PALMITOYL-PROTEIN THIOESTERASE 1"/>
    <property type="match status" value="1"/>
</dbReference>
<organism evidence="10 11">
    <name type="scientific">Trichuris muris</name>
    <name type="common">Mouse whipworm</name>
    <dbReference type="NCBI Taxonomy" id="70415"/>
    <lineage>
        <taxon>Eukaryota</taxon>
        <taxon>Metazoa</taxon>
        <taxon>Ecdysozoa</taxon>
        <taxon>Nematoda</taxon>
        <taxon>Enoplea</taxon>
        <taxon>Dorylaimia</taxon>
        <taxon>Trichinellida</taxon>
        <taxon>Trichuridae</taxon>
        <taxon>Trichuris</taxon>
    </lineage>
</organism>
<evidence type="ECO:0000256" key="6">
    <source>
        <dbReference type="ARBA" id="ARBA00023157"/>
    </source>
</evidence>
<evidence type="ECO:0000256" key="8">
    <source>
        <dbReference type="ARBA" id="ARBA00031934"/>
    </source>
</evidence>
<dbReference type="EC" id="3.1.2.22" evidence="2"/>
<keyword evidence="5" id="KW-0378">Hydrolase</keyword>
<evidence type="ECO:0000256" key="3">
    <source>
        <dbReference type="ARBA" id="ARBA00014212"/>
    </source>
</evidence>
<keyword evidence="10" id="KW-1185">Reference proteome</keyword>
<dbReference type="Pfam" id="PF02089">
    <property type="entry name" value="Palm_thioest"/>
    <property type="match status" value="1"/>
</dbReference>
<keyword evidence="6" id="KW-1015">Disulfide bond</keyword>
<dbReference type="STRING" id="70415.A0A5S6QK09"/>
<dbReference type="FunFam" id="3.40.50.1820:FF:000107">
    <property type="entry name" value="Palmitoyl-protein thioesterase 1"/>
    <property type="match status" value="1"/>
</dbReference>
<evidence type="ECO:0000256" key="4">
    <source>
        <dbReference type="ARBA" id="ARBA00022729"/>
    </source>
</evidence>
<evidence type="ECO:0000256" key="1">
    <source>
        <dbReference type="ARBA" id="ARBA00010758"/>
    </source>
</evidence>
<evidence type="ECO:0000313" key="10">
    <source>
        <dbReference type="Proteomes" id="UP000046395"/>
    </source>
</evidence>
<reference evidence="11" key="1">
    <citation type="submission" date="2019-12" db="UniProtKB">
        <authorList>
            <consortium name="WormBaseParasite"/>
        </authorList>
    </citation>
    <scope>IDENTIFICATION</scope>
</reference>
<keyword evidence="7" id="KW-0325">Glycoprotein</keyword>
<dbReference type="AlphaFoldDB" id="A0A5S6QK09"/>
<evidence type="ECO:0000256" key="9">
    <source>
        <dbReference type="ARBA" id="ARBA00047409"/>
    </source>
</evidence>
<evidence type="ECO:0000256" key="7">
    <source>
        <dbReference type="ARBA" id="ARBA00023180"/>
    </source>
</evidence>
<dbReference type="GO" id="GO:0008474">
    <property type="term" value="F:palmitoyl-(protein) hydrolase activity"/>
    <property type="evidence" value="ECO:0007669"/>
    <property type="project" value="UniProtKB-EC"/>
</dbReference>
<dbReference type="Proteomes" id="UP000046395">
    <property type="component" value="Unassembled WGS sequence"/>
</dbReference>
<dbReference type="WBParaSite" id="TMUE_2000007520.1">
    <property type="protein sequence ID" value="TMUE_2000007520.1"/>
    <property type="gene ID" value="WBGene00290382"/>
</dbReference>
<dbReference type="GO" id="GO:0006898">
    <property type="term" value="P:receptor-mediated endocytosis"/>
    <property type="evidence" value="ECO:0007669"/>
    <property type="project" value="TreeGrafter"/>
</dbReference>
<dbReference type="PANTHER" id="PTHR11247">
    <property type="entry name" value="PALMITOYL-PROTEIN THIOESTERASE/DOLICHYLDIPHOSPHATASE 1"/>
    <property type="match status" value="1"/>
</dbReference>
<dbReference type="GO" id="GO:0005764">
    <property type="term" value="C:lysosome"/>
    <property type="evidence" value="ECO:0007669"/>
    <property type="project" value="TreeGrafter"/>
</dbReference>
<dbReference type="InterPro" id="IPR029058">
    <property type="entry name" value="AB_hydrolase_fold"/>
</dbReference>
<protein>
    <recommendedName>
        <fullName evidence="3">Palmitoyl-protein thioesterase 1</fullName>
        <ecNumber evidence="2">3.1.2.22</ecNumber>
    </recommendedName>
    <alternativeName>
        <fullName evidence="8">Palmitoyl-protein hydrolase 1</fullName>
    </alternativeName>
</protein>